<organism evidence="1 2">
    <name type="scientific">Halobacteriovorax vibrionivorans</name>
    <dbReference type="NCBI Taxonomy" id="2152716"/>
    <lineage>
        <taxon>Bacteria</taxon>
        <taxon>Pseudomonadati</taxon>
        <taxon>Bdellovibrionota</taxon>
        <taxon>Bacteriovoracia</taxon>
        <taxon>Bacteriovoracales</taxon>
        <taxon>Halobacteriovoraceae</taxon>
        <taxon>Halobacteriovorax</taxon>
    </lineage>
</organism>
<dbReference type="Proteomes" id="UP000443582">
    <property type="component" value="Unassembled WGS sequence"/>
</dbReference>
<protein>
    <recommendedName>
        <fullName evidence="3">Lipoprotein</fullName>
    </recommendedName>
</protein>
<comment type="caution">
    <text evidence="1">The sequence shown here is derived from an EMBL/GenBank/DDBJ whole genome shotgun (WGS) entry which is preliminary data.</text>
</comment>
<gene>
    <name evidence="1" type="ORF">DAY19_14420</name>
</gene>
<name>A0ABY0IF64_9BACT</name>
<reference evidence="2" key="1">
    <citation type="journal article" date="2019" name="Int. J. Syst. Evol. Microbiol.">
        <title>Halobacteriovorax valvorus sp. nov., a novel prokaryotic predator isolated from coastal seawater of China.</title>
        <authorList>
            <person name="Chen M.-X."/>
        </authorList>
    </citation>
    <scope>NUCLEOTIDE SEQUENCE [LARGE SCALE GENOMIC DNA]</scope>
    <source>
        <strain evidence="2">BL9</strain>
    </source>
</reference>
<dbReference type="PROSITE" id="PS51257">
    <property type="entry name" value="PROKAR_LIPOPROTEIN"/>
    <property type="match status" value="1"/>
</dbReference>
<sequence length="137" mass="15882">MKTILVLLMATAIYACPQFESQYHCENNFADFNVNIEEVIVDGTHAFDVHFSFYTDRVFTDGLKREFLTNNYVNAYTMGSCSQDTLSEVFAGKYKNKYFIEIVRDYIKTEDGLKIVVTNLKDNELISEKKFHCLTVK</sequence>
<proteinExistence type="predicted"/>
<dbReference type="RefSeq" id="WP_115363716.1">
    <property type="nucleotide sequence ID" value="NZ_QDKL01000003.1"/>
</dbReference>
<evidence type="ECO:0000313" key="1">
    <source>
        <dbReference type="EMBL" id="RZF21169.1"/>
    </source>
</evidence>
<accession>A0ABY0IF64</accession>
<evidence type="ECO:0000313" key="2">
    <source>
        <dbReference type="Proteomes" id="UP000443582"/>
    </source>
</evidence>
<evidence type="ECO:0008006" key="3">
    <source>
        <dbReference type="Google" id="ProtNLM"/>
    </source>
</evidence>
<keyword evidence="2" id="KW-1185">Reference proteome</keyword>
<dbReference type="EMBL" id="QDKL01000003">
    <property type="protein sequence ID" value="RZF21169.1"/>
    <property type="molecule type" value="Genomic_DNA"/>
</dbReference>